<accession>A0ABU8NKX4</accession>
<feature type="signal peptide" evidence="1">
    <location>
        <begin position="1"/>
        <end position="24"/>
    </location>
</feature>
<dbReference type="Proteomes" id="UP001378956">
    <property type="component" value="Unassembled WGS sequence"/>
</dbReference>
<dbReference type="RefSeq" id="WP_288879538.1">
    <property type="nucleotide sequence ID" value="NZ_CBFGNQ010000003.1"/>
</dbReference>
<sequence length="134" mass="15099">MKTAVVFFLSLCFFLLGGSNHVYAGTHQSTSSYSAVQKVEKSQQTNLVIANQGLSEVKTSTIGDKKEDFISVEDEDDDLVSVRKSVLPAKYFATLTYASILIYSNAYFKNRLPFCKHLSYTSSYKYILQRVLKI</sequence>
<name>A0ABU8NKX4_9SPHI</name>
<evidence type="ECO:0000256" key="1">
    <source>
        <dbReference type="SAM" id="SignalP"/>
    </source>
</evidence>
<keyword evidence="3" id="KW-1185">Reference proteome</keyword>
<organism evidence="2 3">
    <name type="scientific">Pedobacter panaciterrae</name>
    <dbReference type="NCBI Taxonomy" id="363849"/>
    <lineage>
        <taxon>Bacteria</taxon>
        <taxon>Pseudomonadati</taxon>
        <taxon>Bacteroidota</taxon>
        <taxon>Sphingobacteriia</taxon>
        <taxon>Sphingobacteriales</taxon>
        <taxon>Sphingobacteriaceae</taxon>
        <taxon>Pedobacter</taxon>
    </lineage>
</organism>
<feature type="chain" id="PRO_5046002301" evidence="1">
    <location>
        <begin position="25"/>
        <end position="134"/>
    </location>
</feature>
<proteinExistence type="predicted"/>
<gene>
    <name evidence="2" type="ORF">WAE58_06915</name>
</gene>
<evidence type="ECO:0000313" key="3">
    <source>
        <dbReference type="Proteomes" id="UP001378956"/>
    </source>
</evidence>
<protein>
    <submittedName>
        <fullName evidence="2">Uncharacterized protein</fullName>
    </submittedName>
</protein>
<dbReference type="EMBL" id="JBBEUB010000001">
    <property type="protein sequence ID" value="MEJ2902147.1"/>
    <property type="molecule type" value="Genomic_DNA"/>
</dbReference>
<comment type="caution">
    <text evidence="2">The sequence shown here is derived from an EMBL/GenBank/DDBJ whole genome shotgun (WGS) entry which is preliminary data.</text>
</comment>
<reference evidence="2 3" key="1">
    <citation type="submission" date="2024-03" db="EMBL/GenBank/DDBJ databases">
        <title>Sequence of Lycoming College Course Isolates.</title>
        <authorList>
            <person name="Plotts O."/>
            <person name="Newman J."/>
        </authorList>
    </citation>
    <scope>NUCLEOTIDE SEQUENCE [LARGE SCALE GENOMIC DNA]</scope>
    <source>
        <strain evidence="2 3">CJB-3</strain>
    </source>
</reference>
<evidence type="ECO:0000313" key="2">
    <source>
        <dbReference type="EMBL" id="MEJ2902147.1"/>
    </source>
</evidence>
<keyword evidence="1" id="KW-0732">Signal</keyword>